<feature type="region of interest" description="Disordered" evidence="1">
    <location>
        <begin position="221"/>
        <end position="244"/>
    </location>
</feature>
<dbReference type="PANTHER" id="PTHR37549">
    <property type="entry name" value="LIPOPROTEIN LPRI"/>
    <property type="match status" value="1"/>
</dbReference>
<organism evidence="4 5">
    <name type="scientific">Helicobacter saguini</name>
    <dbReference type="NCBI Taxonomy" id="1548018"/>
    <lineage>
        <taxon>Bacteria</taxon>
        <taxon>Pseudomonadati</taxon>
        <taxon>Campylobacterota</taxon>
        <taxon>Epsilonproteobacteria</taxon>
        <taxon>Campylobacterales</taxon>
        <taxon>Helicobacteraceae</taxon>
        <taxon>Helicobacter</taxon>
    </lineage>
</organism>
<reference evidence="4" key="3">
    <citation type="submission" date="2018-04" db="EMBL/GenBank/DDBJ databases">
        <authorList>
            <person name="Sheh A."/>
            <person name="Shen Z."/>
            <person name="Mannion A.J."/>
            <person name="Fox J.G."/>
        </authorList>
    </citation>
    <scope>NUCLEOTIDE SEQUENCE</scope>
    <source>
        <strain evidence="4">MIT 97-6194</strain>
    </source>
</reference>
<dbReference type="RefSeq" id="WP_052062337.1">
    <property type="nucleotide sequence ID" value="NZ_JRMP02000001.1"/>
</dbReference>
<dbReference type="OrthoDB" id="5327341at2"/>
<reference evidence="3 6" key="4">
    <citation type="submission" date="2019-12" db="EMBL/GenBank/DDBJ databases">
        <title>Multi-Generational Helicobacter saguini Isolates.</title>
        <authorList>
            <person name="Mannion A."/>
            <person name="Shen Z."/>
            <person name="Fox J.G."/>
        </authorList>
    </citation>
    <scope>NUCLEOTIDE SEQUENCE [LARGE SCALE GENOMIC DNA]</scope>
    <source>
        <strain evidence="3">16-048</strain>
        <strain evidence="6">16-048 (F4)</strain>
    </source>
</reference>
<evidence type="ECO:0000313" key="5">
    <source>
        <dbReference type="Proteomes" id="UP000029714"/>
    </source>
</evidence>
<dbReference type="PANTHER" id="PTHR37549:SF1">
    <property type="entry name" value="LIPOPROTEIN LPRI"/>
    <property type="match status" value="1"/>
</dbReference>
<dbReference type="AlphaFoldDB" id="A0A347VZH9"/>
<evidence type="ECO:0000313" key="4">
    <source>
        <dbReference type="EMBL" id="TLD95926.1"/>
    </source>
</evidence>
<reference evidence="4 5" key="2">
    <citation type="journal article" date="2016" name="Infect. Immun.">
        <title>Helicobacter saguini, a Novel Helicobacter Isolated from Cotton-Top Tamarins with Ulcerative Colitis, Has Proinflammatory Properties and Induces Typhlocolitis and Dysplasia in Gnotobiotic IL-10-/- Mice.</title>
        <authorList>
            <person name="Shen Z."/>
            <person name="Mannion A."/>
            <person name="Whary M.T."/>
            <person name="Muthupalani S."/>
            <person name="Sheh A."/>
            <person name="Feng Y."/>
            <person name="Gong G."/>
            <person name="Vandamme P."/>
            <person name="Holcombe H.R."/>
            <person name="Paster B.J."/>
            <person name="Fox J.G."/>
        </authorList>
    </citation>
    <scope>NUCLEOTIDE SEQUENCE [LARGE SCALE GENOMIC DNA]</scope>
    <source>
        <strain evidence="4 5">MIT 97-6194</strain>
    </source>
</reference>
<protein>
    <recommendedName>
        <fullName evidence="7">Lysozyme inhibitor LprI N-terminal domain-containing protein</fullName>
    </recommendedName>
</protein>
<dbReference type="EMBL" id="QBIU01000001">
    <property type="protein sequence ID" value="MWV68533.1"/>
    <property type="molecule type" value="Genomic_DNA"/>
</dbReference>
<evidence type="ECO:0000313" key="3">
    <source>
        <dbReference type="EMBL" id="MWV68533.1"/>
    </source>
</evidence>
<dbReference type="GO" id="GO:0005576">
    <property type="term" value="C:extracellular region"/>
    <property type="evidence" value="ECO:0007669"/>
    <property type="project" value="TreeGrafter"/>
</dbReference>
<dbReference type="Proteomes" id="UP000029714">
    <property type="component" value="Unassembled WGS sequence"/>
</dbReference>
<dbReference type="EMBL" id="JRMP02000001">
    <property type="protein sequence ID" value="TLD95926.1"/>
    <property type="molecule type" value="Genomic_DNA"/>
</dbReference>
<evidence type="ECO:0000256" key="1">
    <source>
        <dbReference type="SAM" id="MobiDB-lite"/>
    </source>
</evidence>
<feature type="chain" id="PRO_5036063099" description="Lysozyme inhibitor LprI N-terminal domain-containing protein" evidence="2">
    <location>
        <begin position="21"/>
        <end position="394"/>
    </location>
</feature>
<evidence type="ECO:0000313" key="6">
    <source>
        <dbReference type="Proteomes" id="UP000477070"/>
    </source>
</evidence>
<reference evidence="4 5" key="1">
    <citation type="journal article" date="2014" name="Genome Announc.">
        <title>Draft genome sequences of eight enterohepatic helicobacter species isolated from both laboratory and wild rodents.</title>
        <authorList>
            <person name="Sheh A."/>
            <person name="Shen Z."/>
            <person name="Fox J.G."/>
        </authorList>
    </citation>
    <scope>NUCLEOTIDE SEQUENCE [LARGE SCALE GENOMIC DNA]</scope>
    <source>
        <strain evidence="4 5">MIT 97-6194</strain>
    </source>
</reference>
<keyword evidence="5" id="KW-1185">Reference proteome</keyword>
<feature type="signal peptide" evidence="2">
    <location>
        <begin position="1"/>
        <end position="20"/>
    </location>
</feature>
<gene>
    <name evidence="3" type="ORF">DCO61_00415</name>
    <name evidence="4" type="ORF">LS64_000750</name>
</gene>
<name>A0A347VZH9_9HELI</name>
<keyword evidence="2" id="KW-0732">Signal</keyword>
<comment type="caution">
    <text evidence="4">The sequence shown here is derived from an EMBL/GenBank/DDBJ whole genome shotgun (WGS) entry which is preliminary data.</text>
</comment>
<proteinExistence type="predicted"/>
<dbReference type="Gene3D" id="1.20.1270.180">
    <property type="match status" value="1"/>
</dbReference>
<sequence length="394" mass="45441">MKKICVIFLCVFALFTQIQGFDSKDGKPSFDCSKAKSVVEHLVCNDVELANLDSKMAAIYRQKSSQLNADSKKELLMTQREWIKSYNNCKTRECVKRALENRIFVIERFGIPVIFDDSGNAKPSFDCKKATSVVESLICADSNLAQMDSKMATLYKQKRSNADEDSKQELLKTQREYIKKSQNCKTKKCIEQLLESRIYYLQNYQDLQLYTTQNYNKDFNTTPKNIESKPKNIESKPTFTPKNSTLNIEYEDTQDVRYRQDSKSNYKWNESQELETKTTQKLDGFYLLRQDSPNKYRGEISISNCKNDVCAIEFSGQDSESVCVLKSKDMWVNAREGVIEFSKAEFSGCKISVTFSKNGLVLNKQEWALNCNKICPSIASGFRFKEAYDRKQAR</sequence>
<evidence type="ECO:0000256" key="2">
    <source>
        <dbReference type="SAM" id="SignalP"/>
    </source>
</evidence>
<feature type="compositionally biased region" description="Polar residues" evidence="1">
    <location>
        <begin position="235"/>
        <end position="244"/>
    </location>
</feature>
<accession>A0A347VZH9</accession>
<evidence type="ECO:0008006" key="7">
    <source>
        <dbReference type="Google" id="ProtNLM"/>
    </source>
</evidence>
<dbReference type="Proteomes" id="UP000477070">
    <property type="component" value="Unassembled WGS sequence"/>
</dbReference>
<dbReference type="InterPro" id="IPR052755">
    <property type="entry name" value="Lysozyme_Inhibitor_LprI"/>
</dbReference>